<protein>
    <submittedName>
        <fullName evidence="2">Uncharacterized protein</fullName>
    </submittedName>
</protein>
<dbReference type="PANTHER" id="PTHR16112">
    <property type="entry name" value="METHYL-CPG BINDING PROTEIN, DROSOPHILA"/>
    <property type="match status" value="1"/>
</dbReference>
<feature type="compositionally biased region" description="Basic residues" evidence="1">
    <location>
        <begin position="212"/>
        <end position="221"/>
    </location>
</feature>
<dbReference type="GO" id="GO:0010369">
    <property type="term" value="C:chromocenter"/>
    <property type="evidence" value="ECO:0007669"/>
    <property type="project" value="TreeGrafter"/>
</dbReference>
<feature type="region of interest" description="Disordered" evidence="1">
    <location>
        <begin position="1"/>
        <end position="38"/>
    </location>
</feature>
<comment type="caution">
    <text evidence="2">The sequence shown here is derived from an EMBL/GenBank/DDBJ whole genome shotgun (WGS) entry which is preliminary data.</text>
</comment>
<dbReference type="AlphaFoldDB" id="A0A8J6H5F4"/>
<organism evidence="2 3">
    <name type="scientific">Tenebrio molitor</name>
    <name type="common">Yellow mealworm beetle</name>
    <dbReference type="NCBI Taxonomy" id="7067"/>
    <lineage>
        <taxon>Eukaryota</taxon>
        <taxon>Metazoa</taxon>
        <taxon>Ecdysozoa</taxon>
        <taxon>Arthropoda</taxon>
        <taxon>Hexapoda</taxon>
        <taxon>Insecta</taxon>
        <taxon>Pterygota</taxon>
        <taxon>Neoptera</taxon>
        <taxon>Endopterygota</taxon>
        <taxon>Coleoptera</taxon>
        <taxon>Polyphaga</taxon>
        <taxon>Cucujiformia</taxon>
        <taxon>Tenebrionidae</taxon>
        <taxon>Tenebrio</taxon>
    </lineage>
</organism>
<dbReference type="GO" id="GO:0003682">
    <property type="term" value="F:chromatin binding"/>
    <property type="evidence" value="ECO:0007669"/>
    <property type="project" value="TreeGrafter"/>
</dbReference>
<feature type="compositionally biased region" description="Polar residues" evidence="1">
    <location>
        <begin position="1"/>
        <end position="19"/>
    </location>
</feature>
<feature type="compositionally biased region" description="Basic and acidic residues" evidence="1">
    <location>
        <begin position="188"/>
        <end position="203"/>
    </location>
</feature>
<dbReference type="GO" id="GO:0005634">
    <property type="term" value="C:nucleus"/>
    <property type="evidence" value="ECO:0007669"/>
    <property type="project" value="TreeGrafter"/>
</dbReference>
<dbReference type="Proteomes" id="UP000719412">
    <property type="component" value="Unassembled WGS sequence"/>
</dbReference>
<keyword evidence="3" id="KW-1185">Reference proteome</keyword>
<evidence type="ECO:0000313" key="3">
    <source>
        <dbReference type="Proteomes" id="UP000719412"/>
    </source>
</evidence>
<accession>A0A8J6H5F4</accession>
<feature type="region of interest" description="Disordered" evidence="1">
    <location>
        <begin position="188"/>
        <end position="221"/>
    </location>
</feature>
<sequence length="221" mass="24659">MVHCISSSEPDSADLNAQSSEHDWSRASSVGGPQKTDLADVTSGQLHFTKKQGTPTHVAYAESSTMMAGLQFIGDQMKAQEAVVSSHNFDKIVQKRKSSDTLLVMETHHMHSSLFDEEEAWPGKIIEVDGNDVSVKWFGSEKLITKLDKGSLQTLTEGLDAHHHARKKCRTSRKLNSHLEKAIQEAMAELDKDLEREPKEPVKMQRTSSAKKTNRLRSGHR</sequence>
<dbReference type="Gene3D" id="2.30.30.140">
    <property type="match status" value="1"/>
</dbReference>
<dbReference type="EMBL" id="JABDTM020026216">
    <property type="protein sequence ID" value="KAH0812215.1"/>
    <property type="molecule type" value="Genomic_DNA"/>
</dbReference>
<name>A0A8J6H5F4_TENMO</name>
<proteinExistence type="predicted"/>
<dbReference type="SUPFAM" id="SSF63748">
    <property type="entry name" value="Tudor/PWWP/MBT"/>
    <property type="match status" value="1"/>
</dbReference>
<dbReference type="PANTHER" id="PTHR16112:SF16">
    <property type="entry name" value="SIX-BANDED, ISOFORM H"/>
    <property type="match status" value="1"/>
</dbReference>
<evidence type="ECO:0000256" key="1">
    <source>
        <dbReference type="SAM" id="MobiDB-lite"/>
    </source>
</evidence>
<evidence type="ECO:0000313" key="2">
    <source>
        <dbReference type="EMBL" id="KAH0812215.1"/>
    </source>
</evidence>
<gene>
    <name evidence="2" type="ORF">GEV33_010575</name>
</gene>
<reference evidence="2" key="1">
    <citation type="journal article" date="2020" name="J Insects Food Feed">
        <title>The yellow mealworm (Tenebrio molitor) genome: a resource for the emerging insects as food and feed industry.</title>
        <authorList>
            <person name="Eriksson T."/>
            <person name="Andere A."/>
            <person name="Kelstrup H."/>
            <person name="Emery V."/>
            <person name="Picard C."/>
        </authorList>
    </citation>
    <scope>NUCLEOTIDE SEQUENCE</scope>
    <source>
        <strain evidence="2">Stoneville</strain>
        <tissue evidence="2">Whole head</tissue>
    </source>
</reference>
<reference evidence="2" key="2">
    <citation type="submission" date="2021-08" db="EMBL/GenBank/DDBJ databases">
        <authorList>
            <person name="Eriksson T."/>
        </authorList>
    </citation>
    <scope>NUCLEOTIDE SEQUENCE</scope>
    <source>
        <strain evidence="2">Stoneville</strain>
        <tissue evidence="2">Whole head</tissue>
    </source>
</reference>